<dbReference type="PANTHER" id="PTHR43046">
    <property type="entry name" value="GDP-MANNOSE MANNOSYL HYDROLASE"/>
    <property type="match status" value="1"/>
</dbReference>
<comment type="caution">
    <text evidence="6">The sequence shown here is derived from an EMBL/GenBank/DDBJ whole genome shotgun (WGS) entry which is preliminary data.</text>
</comment>
<dbReference type="EMBL" id="JAAKGU010000014">
    <property type="protein sequence ID" value="NGM85206.1"/>
    <property type="molecule type" value="Genomic_DNA"/>
</dbReference>
<dbReference type="Gene3D" id="3.90.79.10">
    <property type="entry name" value="Nucleoside Triphosphate Pyrophosphohydrolase"/>
    <property type="match status" value="1"/>
</dbReference>
<dbReference type="InterPro" id="IPR015797">
    <property type="entry name" value="NUDIX_hydrolase-like_dom_sf"/>
</dbReference>
<feature type="domain" description="Nudix hydrolase" evidence="5">
    <location>
        <begin position="5"/>
        <end position="132"/>
    </location>
</feature>
<proteinExistence type="inferred from homology"/>
<dbReference type="CDD" id="cd02883">
    <property type="entry name" value="NUDIX_Hydrolase"/>
    <property type="match status" value="1"/>
</dbReference>
<dbReference type="PRINTS" id="PR00502">
    <property type="entry name" value="NUDIXFAMILY"/>
</dbReference>
<evidence type="ECO:0000256" key="1">
    <source>
        <dbReference type="ARBA" id="ARBA00001946"/>
    </source>
</evidence>
<evidence type="ECO:0000313" key="6">
    <source>
        <dbReference type="EMBL" id="NGM85206.1"/>
    </source>
</evidence>
<sequence length="163" mass="17944">MNTSKTVLVVSVSIFREDGKVLVIKENKPSVRDKWNFPSGRIEPGEAIPDAARREVKEETGYEVRLMAATGIYHFVSSLGDPVILFHFTGGITGGSPQLEENIGVDSRWAALSELLELDPSEWRDAGVISQIVNNLIAGNEYPVALYHPKLCGDGCYRLRDGL</sequence>
<comment type="similarity">
    <text evidence="4">Belongs to the Nudix hydrolase family.</text>
</comment>
<dbReference type="Proteomes" id="UP000480151">
    <property type="component" value="Unassembled WGS sequence"/>
</dbReference>
<dbReference type="InterPro" id="IPR020084">
    <property type="entry name" value="NUDIX_hydrolase_CS"/>
</dbReference>
<dbReference type="RefSeq" id="WP_165103249.1">
    <property type="nucleotide sequence ID" value="NZ_JAAKGU010000014.1"/>
</dbReference>
<protein>
    <submittedName>
        <fullName evidence="6">NUDIX hydrolase</fullName>
    </submittedName>
</protein>
<comment type="cofactor">
    <cofactor evidence="1">
        <name>Mg(2+)</name>
        <dbReference type="ChEBI" id="CHEBI:18420"/>
    </cofactor>
</comment>
<evidence type="ECO:0000256" key="2">
    <source>
        <dbReference type="ARBA" id="ARBA00022801"/>
    </source>
</evidence>
<dbReference type="PROSITE" id="PS51462">
    <property type="entry name" value="NUDIX"/>
    <property type="match status" value="1"/>
</dbReference>
<accession>A0A6M1PPQ0</accession>
<dbReference type="Pfam" id="PF00293">
    <property type="entry name" value="NUDIX"/>
    <property type="match status" value="1"/>
</dbReference>
<evidence type="ECO:0000313" key="7">
    <source>
        <dbReference type="Proteomes" id="UP000480151"/>
    </source>
</evidence>
<dbReference type="InterPro" id="IPR020476">
    <property type="entry name" value="Nudix_hydrolase"/>
</dbReference>
<gene>
    <name evidence="6" type="ORF">G5B47_22640</name>
</gene>
<reference evidence="6 7" key="1">
    <citation type="submission" date="2020-02" db="EMBL/GenBank/DDBJ databases">
        <authorList>
            <person name="Gao J."/>
            <person name="Sun J."/>
        </authorList>
    </citation>
    <scope>NUCLEOTIDE SEQUENCE [LARGE SCALE GENOMIC DNA]</scope>
    <source>
        <strain evidence="6 7">7124</strain>
    </source>
</reference>
<dbReference type="GO" id="GO:0016787">
    <property type="term" value="F:hydrolase activity"/>
    <property type="evidence" value="ECO:0007669"/>
    <property type="project" value="UniProtKB-KW"/>
</dbReference>
<dbReference type="PROSITE" id="PS00893">
    <property type="entry name" value="NUDIX_BOX"/>
    <property type="match status" value="1"/>
</dbReference>
<evidence type="ECO:0000256" key="3">
    <source>
        <dbReference type="ARBA" id="ARBA00022842"/>
    </source>
</evidence>
<keyword evidence="2 4" id="KW-0378">Hydrolase</keyword>
<dbReference type="InterPro" id="IPR000086">
    <property type="entry name" value="NUDIX_hydrolase_dom"/>
</dbReference>
<evidence type="ECO:0000256" key="4">
    <source>
        <dbReference type="RuleBase" id="RU003476"/>
    </source>
</evidence>
<dbReference type="SUPFAM" id="SSF55811">
    <property type="entry name" value="Nudix"/>
    <property type="match status" value="1"/>
</dbReference>
<dbReference type="AlphaFoldDB" id="A0A6M1PPQ0"/>
<keyword evidence="3" id="KW-0460">Magnesium</keyword>
<keyword evidence="7" id="KW-1185">Reference proteome</keyword>
<organism evidence="6 7">
    <name type="scientific">Paenibacillus apii</name>
    <dbReference type="NCBI Taxonomy" id="1850370"/>
    <lineage>
        <taxon>Bacteria</taxon>
        <taxon>Bacillati</taxon>
        <taxon>Bacillota</taxon>
        <taxon>Bacilli</taxon>
        <taxon>Bacillales</taxon>
        <taxon>Paenibacillaceae</taxon>
        <taxon>Paenibacillus</taxon>
    </lineage>
</organism>
<dbReference type="PANTHER" id="PTHR43046:SF12">
    <property type="entry name" value="GDP-MANNOSE MANNOSYL HYDROLASE"/>
    <property type="match status" value="1"/>
</dbReference>
<name>A0A6M1PPQ0_9BACL</name>
<evidence type="ECO:0000259" key="5">
    <source>
        <dbReference type="PROSITE" id="PS51462"/>
    </source>
</evidence>